<comment type="caution">
    <text evidence="1">The sequence shown here is derived from an EMBL/GenBank/DDBJ whole genome shotgun (WGS) entry which is preliminary data.</text>
</comment>
<keyword evidence="2" id="KW-1185">Reference proteome</keyword>
<name>A0A820ULL3_9BILA</name>
<accession>A0A820ULL3</accession>
<dbReference type="Proteomes" id="UP000663873">
    <property type="component" value="Unassembled WGS sequence"/>
</dbReference>
<dbReference type="EMBL" id="CAJOBP010006156">
    <property type="protein sequence ID" value="CAF4486410.1"/>
    <property type="molecule type" value="Genomic_DNA"/>
</dbReference>
<evidence type="ECO:0000313" key="2">
    <source>
        <dbReference type="Proteomes" id="UP000663873"/>
    </source>
</evidence>
<evidence type="ECO:0000313" key="1">
    <source>
        <dbReference type="EMBL" id="CAF4486410.1"/>
    </source>
</evidence>
<gene>
    <name evidence="1" type="ORF">UJA718_LOCUS25323</name>
</gene>
<dbReference type="AlphaFoldDB" id="A0A820ULL3"/>
<reference evidence="1" key="1">
    <citation type="submission" date="2021-02" db="EMBL/GenBank/DDBJ databases">
        <authorList>
            <person name="Nowell W R."/>
        </authorList>
    </citation>
    <scope>NUCLEOTIDE SEQUENCE</scope>
</reference>
<organism evidence="1 2">
    <name type="scientific">Rotaria socialis</name>
    <dbReference type="NCBI Taxonomy" id="392032"/>
    <lineage>
        <taxon>Eukaryota</taxon>
        <taxon>Metazoa</taxon>
        <taxon>Spiralia</taxon>
        <taxon>Gnathifera</taxon>
        <taxon>Rotifera</taxon>
        <taxon>Eurotatoria</taxon>
        <taxon>Bdelloidea</taxon>
        <taxon>Philodinida</taxon>
        <taxon>Philodinidae</taxon>
        <taxon>Rotaria</taxon>
    </lineage>
</organism>
<feature type="non-terminal residue" evidence="1">
    <location>
        <position position="1"/>
    </location>
</feature>
<protein>
    <submittedName>
        <fullName evidence="1">Uncharacterized protein</fullName>
    </submittedName>
</protein>
<proteinExistence type="predicted"/>
<sequence length="34" mass="3754">VMLSLTKEFPKFSQIHTVAGWSQGSMTAFLRSAP</sequence>